<organism evidence="2 3">
    <name type="scientific">Cicer arietinum</name>
    <name type="common">Chickpea</name>
    <name type="synonym">Garbanzo</name>
    <dbReference type="NCBI Taxonomy" id="3827"/>
    <lineage>
        <taxon>Eukaryota</taxon>
        <taxon>Viridiplantae</taxon>
        <taxon>Streptophyta</taxon>
        <taxon>Embryophyta</taxon>
        <taxon>Tracheophyta</taxon>
        <taxon>Spermatophyta</taxon>
        <taxon>Magnoliopsida</taxon>
        <taxon>eudicotyledons</taxon>
        <taxon>Gunneridae</taxon>
        <taxon>Pentapetalae</taxon>
        <taxon>rosids</taxon>
        <taxon>fabids</taxon>
        <taxon>Fabales</taxon>
        <taxon>Fabaceae</taxon>
        <taxon>Papilionoideae</taxon>
        <taxon>50 kb inversion clade</taxon>
        <taxon>NPAAA clade</taxon>
        <taxon>Hologalegina</taxon>
        <taxon>IRL clade</taxon>
        <taxon>Cicereae</taxon>
        <taxon>Cicer</taxon>
    </lineage>
</organism>
<dbReference type="STRING" id="3827.A0A1S2XDC3"/>
<dbReference type="GeneID" id="101488219"/>
<dbReference type="PANTHER" id="PTHR31963:SF17">
    <property type="entry name" value="PROTEIN, PUTATIVE (DUF3537)-RELATED"/>
    <property type="match status" value="1"/>
</dbReference>
<dbReference type="InterPro" id="IPR021924">
    <property type="entry name" value="DUF3537"/>
</dbReference>
<dbReference type="eggNOG" id="ENOG502QS17">
    <property type="taxonomic scope" value="Eukaryota"/>
</dbReference>
<evidence type="ECO:0000313" key="3">
    <source>
        <dbReference type="RefSeq" id="XP_004486201.1"/>
    </source>
</evidence>
<evidence type="ECO:0000256" key="1">
    <source>
        <dbReference type="SAM" id="Phobius"/>
    </source>
</evidence>
<evidence type="ECO:0000313" key="2">
    <source>
        <dbReference type="Proteomes" id="UP000087171"/>
    </source>
</evidence>
<dbReference type="PaxDb" id="3827-XP_004486201.1"/>
<reference evidence="2" key="1">
    <citation type="journal article" date="2013" name="Nat. Biotechnol.">
        <title>Draft genome sequence of chickpea (Cicer arietinum) provides a resource for trait improvement.</title>
        <authorList>
            <person name="Varshney R.K."/>
            <person name="Song C."/>
            <person name="Saxena R.K."/>
            <person name="Azam S."/>
            <person name="Yu S."/>
            <person name="Sharpe A.G."/>
            <person name="Cannon S."/>
            <person name="Baek J."/>
            <person name="Rosen B.D."/>
            <person name="Tar'an B."/>
            <person name="Millan T."/>
            <person name="Zhang X."/>
            <person name="Ramsay L.D."/>
            <person name="Iwata A."/>
            <person name="Wang Y."/>
            <person name="Nelson W."/>
            <person name="Farmer A.D."/>
            <person name="Gaur P.M."/>
            <person name="Soderlund C."/>
            <person name="Penmetsa R.V."/>
            <person name="Xu C."/>
            <person name="Bharti A.K."/>
            <person name="He W."/>
            <person name="Winter P."/>
            <person name="Zhao S."/>
            <person name="Hane J.K."/>
            <person name="Carrasquilla-Garcia N."/>
            <person name="Condie J.A."/>
            <person name="Upadhyaya H.D."/>
            <person name="Luo M.C."/>
            <person name="Thudi M."/>
            <person name="Gowda C.L."/>
            <person name="Singh N.P."/>
            <person name="Lichtenzveig J."/>
            <person name="Gali K.K."/>
            <person name="Rubio J."/>
            <person name="Nadarajan N."/>
            <person name="Dolezel J."/>
            <person name="Bansal K.C."/>
            <person name="Xu X."/>
            <person name="Edwards D."/>
            <person name="Zhang G."/>
            <person name="Kahl G."/>
            <person name="Gil J."/>
            <person name="Singh K.B."/>
            <person name="Datta S.K."/>
            <person name="Jackson S.A."/>
            <person name="Wang J."/>
            <person name="Cook D.R."/>
        </authorList>
    </citation>
    <scope>NUCLEOTIDE SEQUENCE [LARGE SCALE GENOMIC DNA]</scope>
    <source>
        <strain evidence="2">cv. CDC Frontier</strain>
    </source>
</reference>
<keyword evidence="1" id="KW-0472">Membrane</keyword>
<feature type="transmembrane region" description="Helical" evidence="1">
    <location>
        <begin position="283"/>
        <end position="300"/>
    </location>
</feature>
<gene>
    <name evidence="3" type="primary">LOC101488219</name>
</gene>
<dbReference type="PANTHER" id="PTHR31963">
    <property type="entry name" value="RAS GUANINE NUCLEOTIDE EXCHANGE FACTOR K"/>
    <property type="match status" value="1"/>
</dbReference>
<feature type="transmembrane region" description="Helical" evidence="1">
    <location>
        <begin position="44"/>
        <end position="65"/>
    </location>
</feature>
<feature type="transmembrane region" description="Helical" evidence="1">
    <location>
        <begin position="85"/>
        <end position="103"/>
    </location>
</feature>
<dbReference type="Proteomes" id="UP000087171">
    <property type="component" value="Chromosome Ca1"/>
</dbReference>
<keyword evidence="1" id="KW-1133">Transmembrane helix</keyword>
<sequence>MEDERGSNRLAMNKENPGYLSPDGSELRRFRSYLRWLYVDQSNLWKACISWSLFFTLAFVVPILSHFLLDCSTTCDEDHRRPYHVPVQISLSVFATLSFISLSEWDRRYGFSRFLFLDKVSDESLKIQRGYARQMKRTMKLILLWGLPCFIAECVYKIWWYISGSSQIPHYGEIYVSSIILCTLELCSWLYRTSIFFLVCVLFRLIGYLHIQRLDEFASVFQRETEVGTILLEHLRIRRNLRVISHRFRAFILSSLLLVTASQLIFLLMVIKPHADVDILRGGELGLVSITLVSGLYILLRSATKITHKAQSITGLAAKWHICATINSFDNVDGETPTAHDTASAQAMAANITWGSSDDEIGDEEDELDNTKLLPIFTHTISFHKRQALVTYMENNRAGITVYGFMLDRSWLHSIFGIQLALCLWLLNKTVGI</sequence>
<name>A0A1S2XDC3_CICAR</name>
<feature type="transmembrane region" description="Helical" evidence="1">
    <location>
        <begin position="248"/>
        <end position="271"/>
    </location>
</feature>
<feature type="transmembrane region" description="Helical" evidence="1">
    <location>
        <begin position="174"/>
        <end position="203"/>
    </location>
</feature>
<accession>A0A1S2XDC3</accession>
<dbReference type="Pfam" id="PF12056">
    <property type="entry name" value="DUF3537"/>
    <property type="match status" value="1"/>
</dbReference>
<dbReference type="KEGG" id="cam:101488219"/>
<reference evidence="3" key="2">
    <citation type="submission" date="2025-08" db="UniProtKB">
        <authorList>
            <consortium name="RefSeq"/>
        </authorList>
    </citation>
    <scope>IDENTIFICATION</scope>
    <source>
        <tissue evidence="3">Etiolated seedlings</tissue>
    </source>
</reference>
<dbReference type="AlphaFoldDB" id="A0A1S2XDC3"/>
<proteinExistence type="predicted"/>
<keyword evidence="2" id="KW-1185">Reference proteome</keyword>
<feature type="transmembrane region" description="Helical" evidence="1">
    <location>
        <begin position="141"/>
        <end position="162"/>
    </location>
</feature>
<dbReference type="OrthoDB" id="1916325at2759"/>
<dbReference type="RefSeq" id="XP_004486201.1">
    <property type="nucleotide sequence ID" value="XM_004486144.3"/>
</dbReference>
<protein>
    <submittedName>
        <fullName evidence="3">Uncharacterized protein LOC101488219</fullName>
    </submittedName>
</protein>
<keyword evidence="1" id="KW-0812">Transmembrane</keyword>